<dbReference type="Proteomes" id="UP000177370">
    <property type="component" value="Unassembled WGS sequence"/>
</dbReference>
<dbReference type="SUPFAM" id="SSF50993">
    <property type="entry name" value="Peptidase/esterase 'gauge' domain"/>
    <property type="match status" value="1"/>
</dbReference>
<reference evidence="2 3" key="1">
    <citation type="journal article" date="2016" name="Nat. Commun.">
        <title>Thousands of microbial genomes shed light on interconnected biogeochemical processes in an aquifer system.</title>
        <authorList>
            <person name="Anantharaman K."/>
            <person name="Brown C.T."/>
            <person name="Hug L.A."/>
            <person name="Sharon I."/>
            <person name="Castelle C.J."/>
            <person name="Probst A.J."/>
            <person name="Thomas B.C."/>
            <person name="Singh A."/>
            <person name="Wilkins M.J."/>
            <person name="Karaoz U."/>
            <person name="Brodie E.L."/>
            <person name="Williams K.H."/>
            <person name="Hubbard S.S."/>
            <person name="Banfield J.F."/>
        </authorList>
    </citation>
    <scope>NUCLEOTIDE SEQUENCE [LARGE SCALE GENOMIC DNA]</scope>
</reference>
<dbReference type="AlphaFoldDB" id="A0A1F6V6D8"/>
<sequence>MRKDINLKTMLGSHGIGQPTVIKKTSKNNMQKRNFILLIAFLALIVIGFLIFLYSRNAPTDENRDGGNVVSFVSEFFSFGKNRNQNGDPKTPSDISDYRDESIAEVEKMILTKVSTVPIAGYGVFTKERFIDLPTSAPSDTPQTETATTPSAPLTEFVATLRYVDKATGNILQTYADRIDERKLSDTIVLGVREALFGNKTDAVIMRYLRPDNVTIATFIGKLPADVLGGDASTTKLTGSFLPENVTDVSVSADSSKIFYLYNINDGAMGMTASVLGENKTQVLDSAFTEWLSEWPTTETIALTTKASGGAPGYMYTLGSNSKELHKALGNIYGLTTLSSPDGKLVLYGNNNLSLNIYNIETREIRSLNISTLPEKCVWSKNSTLLYCSVPKYIGQTLYPDAWYQGEVSFNDQLWKIEIENPIGIILSDPKLVGVGEEIDGIKLALSENEDYLFLINKKDSYLWELRLK</sequence>
<proteinExistence type="predicted"/>
<evidence type="ECO:0000313" key="2">
    <source>
        <dbReference type="EMBL" id="OGI65046.1"/>
    </source>
</evidence>
<keyword evidence="1" id="KW-0472">Membrane</keyword>
<protein>
    <recommendedName>
        <fullName evidence="4">WD40 repeat domain-containing protein</fullName>
    </recommendedName>
</protein>
<evidence type="ECO:0000313" key="3">
    <source>
        <dbReference type="Proteomes" id="UP000177370"/>
    </source>
</evidence>
<accession>A0A1F6V6D8</accession>
<keyword evidence="1" id="KW-0812">Transmembrane</keyword>
<dbReference type="InterPro" id="IPR011042">
    <property type="entry name" value="6-blade_b-propeller_TolB-like"/>
</dbReference>
<evidence type="ECO:0000256" key="1">
    <source>
        <dbReference type="SAM" id="Phobius"/>
    </source>
</evidence>
<evidence type="ECO:0008006" key="4">
    <source>
        <dbReference type="Google" id="ProtNLM"/>
    </source>
</evidence>
<comment type="caution">
    <text evidence="2">The sequence shown here is derived from an EMBL/GenBank/DDBJ whole genome shotgun (WGS) entry which is preliminary data.</text>
</comment>
<dbReference type="Gene3D" id="2.120.10.30">
    <property type="entry name" value="TolB, C-terminal domain"/>
    <property type="match status" value="1"/>
</dbReference>
<dbReference type="EMBL" id="MFTP01000023">
    <property type="protein sequence ID" value="OGI65046.1"/>
    <property type="molecule type" value="Genomic_DNA"/>
</dbReference>
<feature type="transmembrane region" description="Helical" evidence="1">
    <location>
        <begin position="35"/>
        <end position="54"/>
    </location>
</feature>
<gene>
    <name evidence="2" type="ORF">A2647_01340</name>
</gene>
<keyword evidence="1" id="KW-1133">Transmembrane helix</keyword>
<organism evidence="2 3">
    <name type="scientific">Candidatus Nomurabacteria bacterium RIFCSPHIGHO2_01_FULL_40_24b</name>
    <dbReference type="NCBI Taxonomy" id="1801739"/>
    <lineage>
        <taxon>Bacteria</taxon>
        <taxon>Candidatus Nomuraibacteriota</taxon>
    </lineage>
</organism>
<name>A0A1F6V6D8_9BACT</name>